<accession>A0ABN3DH99</accession>
<dbReference type="InterPro" id="IPR016032">
    <property type="entry name" value="Sig_transdc_resp-reg_C-effctor"/>
</dbReference>
<evidence type="ECO:0000256" key="2">
    <source>
        <dbReference type="SAM" id="MobiDB-lite"/>
    </source>
</evidence>
<dbReference type="Gene3D" id="3.40.50.2300">
    <property type="match status" value="1"/>
</dbReference>
<evidence type="ECO:0000259" key="3">
    <source>
        <dbReference type="PROSITE" id="PS50043"/>
    </source>
</evidence>
<name>A0ABN3DH99_9MICO</name>
<feature type="region of interest" description="Disordered" evidence="2">
    <location>
        <begin position="118"/>
        <end position="137"/>
    </location>
</feature>
<evidence type="ECO:0000313" key="4">
    <source>
        <dbReference type="EMBL" id="GAA2230947.1"/>
    </source>
</evidence>
<dbReference type="EMBL" id="BAAAQY010000004">
    <property type="protein sequence ID" value="GAA2230947.1"/>
    <property type="molecule type" value="Genomic_DNA"/>
</dbReference>
<dbReference type="PROSITE" id="PS00622">
    <property type="entry name" value="HTH_LUXR_1"/>
    <property type="match status" value="1"/>
</dbReference>
<dbReference type="Pfam" id="PF00196">
    <property type="entry name" value="GerE"/>
    <property type="match status" value="1"/>
</dbReference>
<dbReference type="RefSeq" id="WP_259478973.1">
    <property type="nucleotide sequence ID" value="NZ_BAAAQY010000004.1"/>
</dbReference>
<keyword evidence="1" id="KW-0238">DNA-binding</keyword>
<evidence type="ECO:0000313" key="5">
    <source>
        <dbReference type="Proteomes" id="UP001500929"/>
    </source>
</evidence>
<evidence type="ECO:0000256" key="1">
    <source>
        <dbReference type="ARBA" id="ARBA00023125"/>
    </source>
</evidence>
<sequence length="201" mass="21871">MQGTRVAVVGGPELVREGIVALLSTQYGITLTHPSEAGVEEHESIGHQPPQVVVLISDPAASPPGALDPRAMRQRWPSARILALSPWRVHKPRDSEVAVGMTAHLTARATLDDLLRAVNPDAPPRSESSRDSASEHLPLTARERDVFKLLALGYSNRTIGGHLNLAEGTVKHHTHRIYRKLGVGSRVEAVRIALLFEKNSH</sequence>
<dbReference type="InterPro" id="IPR039420">
    <property type="entry name" value="WalR-like"/>
</dbReference>
<feature type="domain" description="HTH luxR-type" evidence="3">
    <location>
        <begin position="132"/>
        <end position="197"/>
    </location>
</feature>
<comment type="caution">
    <text evidence="4">The sequence shown here is derived from an EMBL/GenBank/DDBJ whole genome shotgun (WGS) entry which is preliminary data.</text>
</comment>
<gene>
    <name evidence="4" type="ORF">GCM10009851_14690</name>
</gene>
<dbReference type="PRINTS" id="PR00038">
    <property type="entry name" value="HTHLUXR"/>
</dbReference>
<reference evidence="4 5" key="1">
    <citation type="journal article" date="2019" name="Int. J. Syst. Evol. Microbiol.">
        <title>The Global Catalogue of Microorganisms (GCM) 10K type strain sequencing project: providing services to taxonomists for standard genome sequencing and annotation.</title>
        <authorList>
            <consortium name="The Broad Institute Genomics Platform"/>
            <consortium name="The Broad Institute Genome Sequencing Center for Infectious Disease"/>
            <person name="Wu L."/>
            <person name="Ma J."/>
        </authorList>
    </citation>
    <scope>NUCLEOTIDE SEQUENCE [LARGE SCALE GENOMIC DNA]</scope>
    <source>
        <strain evidence="4 5">JCM 16117</strain>
    </source>
</reference>
<dbReference type="PROSITE" id="PS50043">
    <property type="entry name" value="HTH_LUXR_2"/>
    <property type="match status" value="1"/>
</dbReference>
<keyword evidence="5" id="KW-1185">Reference proteome</keyword>
<dbReference type="CDD" id="cd06170">
    <property type="entry name" value="LuxR_C_like"/>
    <property type="match status" value="1"/>
</dbReference>
<protein>
    <submittedName>
        <fullName evidence="4">Response regulator transcription factor</fullName>
    </submittedName>
</protein>
<proteinExistence type="predicted"/>
<dbReference type="Proteomes" id="UP001500929">
    <property type="component" value="Unassembled WGS sequence"/>
</dbReference>
<organism evidence="4 5">
    <name type="scientific">Herbiconiux moechotypicola</name>
    <dbReference type="NCBI Taxonomy" id="637393"/>
    <lineage>
        <taxon>Bacteria</taxon>
        <taxon>Bacillati</taxon>
        <taxon>Actinomycetota</taxon>
        <taxon>Actinomycetes</taxon>
        <taxon>Micrococcales</taxon>
        <taxon>Microbacteriaceae</taxon>
        <taxon>Herbiconiux</taxon>
    </lineage>
</organism>
<dbReference type="SUPFAM" id="SSF46894">
    <property type="entry name" value="C-terminal effector domain of the bipartite response regulators"/>
    <property type="match status" value="1"/>
</dbReference>
<dbReference type="PANTHER" id="PTHR43214">
    <property type="entry name" value="TWO-COMPONENT RESPONSE REGULATOR"/>
    <property type="match status" value="1"/>
</dbReference>
<dbReference type="InterPro" id="IPR000792">
    <property type="entry name" value="Tscrpt_reg_LuxR_C"/>
</dbReference>
<dbReference type="SMART" id="SM00421">
    <property type="entry name" value="HTH_LUXR"/>
    <property type="match status" value="1"/>
</dbReference>